<organism evidence="5 6">
    <name type="scientific">Paenibacillus filicis</name>
    <dbReference type="NCBI Taxonomy" id="669464"/>
    <lineage>
        <taxon>Bacteria</taxon>
        <taxon>Bacillati</taxon>
        <taxon>Bacillota</taxon>
        <taxon>Bacilli</taxon>
        <taxon>Bacillales</taxon>
        <taxon>Paenibacillaceae</taxon>
        <taxon>Paenibacillus</taxon>
    </lineage>
</organism>
<reference evidence="5 6" key="1">
    <citation type="submission" date="2024-04" db="EMBL/GenBank/DDBJ databases">
        <title>draft genome sequnece of Paenibacillus filicis.</title>
        <authorList>
            <person name="Kim D.-U."/>
        </authorList>
    </citation>
    <scope>NUCLEOTIDE SEQUENCE [LARGE SCALE GENOMIC DNA]</scope>
    <source>
        <strain evidence="5 6">KACC14197</strain>
    </source>
</reference>
<dbReference type="SUPFAM" id="SSF47413">
    <property type="entry name" value="lambda repressor-like DNA-binding domains"/>
    <property type="match status" value="1"/>
</dbReference>
<dbReference type="PROSITE" id="PS00356">
    <property type="entry name" value="HTH_LACI_1"/>
    <property type="match status" value="1"/>
</dbReference>
<comment type="caution">
    <text evidence="5">The sequence shown here is derived from an EMBL/GenBank/DDBJ whole genome shotgun (WGS) entry which is preliminary data.</text>
</comment>
<dbReference type="EMBL" id="JBBPCC010000005">
    <property type="protein sequence ID" value="MEK8128250.1"/>
    <property type="molecule type" value="Genomic_DNA"/>
</dbReference>
<evidence type="ECO:0000313" key="6">
    <source>
        <dbReference type="Proteomes" id="UP001469365"/>
    </source>
</evidence>
<dbReference type="SUPFAM" id="SSF53822">
    <property type="entry name" value="Periplasmic binding protein-like I"/>
    <property type="match status" value="1"/>
</dbReference>
<evidence type="ECO:0000259" key="4">
    <source>
        <dbReference type="PROSITE" id="PS50932"/>
    </source>
</evidence>
<dbReference type="CDD" id="cd19975">
    <property type="entry name" value="PBP1_CcpA-like"/>
    <property type="match status" value="1"/>
</dbReference>
<dbReference type="Gene3D" id="3.40.50.2300">
    <property type="match status" value="2"/>
</dbReference>
<gene>
    <name evidence="5" type="ORF">WMW72_10080</name>
</gene>
<dbReference type="PRINTS" id="PR00036">
    <property type="entry name" value="HTHLACI"/>
</dbReference>
<dbReference type="GO" id="GO:0003677">
    <property type="term" value="F:DNA binding"/>
    <property type="evidence" value="ECO:0007669"/>
    <property type="project" value="UniProtKB-KW"/>
</dbReference>
<dbReference type="RefSeq" id="WP_341415318.1">
    <property type="nucleotide sequence ID" value="NZ_JBBPCC010000005.1"/>
</dbReference>
<name>A0ABU9DJJ7_9BACL</name>
<dbReference type="InterPro" id="IPR000843">
    <property type="entry name" value="HTH_LacI"/>
</dbReference>
<dbReference type="Pfam" id="PF00532">
    <property type="entry name" value="Peripla_BP_1"/>
    <property type="match status" value="1"/>
</dbReference>
<accession>A0ABU9DJJ7</accession>
<dbReference type="CDD" id="cd01392">
    <property type="entry name" value="HTH_LacI"/>
    <property type="match status" value="1"/>
</dbReference>
<proteinExistence type="predicted"/>
<evidence type="ECO:0000256" key="2">
    <source>
        <dbReference type="ARBA" id="ARBA00023125"/>
    </source>
</evidence>
<evidence type="ECO:0000256" key="1">
    <source>
        <dbReference type="ARBA" id="ARBA00023015"/>
    </source>
</evidence>
<evidence type="ECO:0000256" key="3">
    <source>
        <dbReference type="ARBA" id="ARBA00023163"/>
    </source>
</evidence>
<keyword evidence="6" id="KW-1185">Reference proteome</keyword>
<feature type="domain" description="HTH lacI-type" evidence="4">
    <location>
        <begin position="3"/>
        <end position="57"/>
    </location>
</feature>
<sequence>MNPTIHDVAKKAMVSISTVSRVVNHPQSVAPEKREKVLRVIRELGYEPNPFASGLRDRRTRTIAAIIPDITNPFYAELFRGIEDVARAQKNNVMICNTDQDESRFLEYMSYFQKKRIDGLIFVSSPVTETYREAFEDLRVPVVLAATDSEAGGWPSVTVDNYRAGYDAAMFLIKNGHEAIGMISGPLEDPIAGSPRYEGFQAALLEAGLTLTQDRVALGAYDFDSGYEAMRSLFGRSPDLTAVFAASDAMAVGASAFLLRRGIDVPRQVSVLGFDNLQLARMVTPALTTVAQPVYRMGHEAAAMLFRTLDHPLMPQESLVLPHELIVRDTVGKRN</sequence>
<dbReference type="Gene3D" id="1.10.260.40">
    <property type="entry name" value="lambda repressor-like DNA-binding domains"/>
    <property type="match status" value="1"/>
</dbReference>
<protein>
    <submittedName>
        <fullName evidence="5">LacI family DNA-binding transcriptional regulator</fullName>
    </submittedName>
</protein>
<dbReference type="PROSITE" id="PS50932">
    <property type="entry name" value="HTH_LACI_2"/>
    <property type="match status" value="1"/>
</dbReference>
<dbReference type="Pfam" id="PF00356">
    <property type="entry name" value="LacI"/>
    <property type="match status" value="1"/>
</dbReference>
<dbReference type="InterPro" id="IPR010982">
    <property type="entry name" value="Lambda_DNA-bd_dom_sf"/>
</dbReference>
<keyword evidence="1" id="KW-0805">Transcription regulation</keyword>
<dbReference type="InterPro" id="IPR028082">
    <property type="entry name" value="Peripla_BP_I"/>
</dbReference>
<dbReference type="Proteomes" id="UP001469365">
    <property type="component" value="Unassembled WGS sequence"/>
</dbReference>
<dbReference type="PANTHER" id="PTHR30146">
    <property type="entry name" value="LACI-RELATED TRANSCRIPTIONAL REPRESSOR"/>
    <property type="match status" value="1"/>
</dbReference>
<evidence type="ECO:0000313" key="5">
    <source>
        <dbReference type="EMBL" id="MEK8128250.1"/>
    </source>
</evidence>
<keyword evidence="2 5" id="KW-0238">DNA-binding</keyword>
<dbReference type="PANTHER" id="PTHR30146:SF109">
    <property type="entry name" value="HTH-TYPE TRANSCRIPTIONAL REGULATOR GALS"/>
    <property type="match status" value="1"/>
</dbReference>
<keyword evidence="3" id="KW-0804">Transcription</keyword>
<dbReference type="SMART" id="SM00354">
    <property type="entry name" value="HTH_LACI"/>
    <property type="match status" value="1"/>
</dbReference>
<dbReference type="InterPro" id="IPR001761">
    <property type="entry name" value="Peripla_BP/Lac1_sug-bd_dom"/>
</dbReference>